<dbReference type="EMBL" id="CM055732">
    <property type="protein sequence ID" value="KAJ8011714.1"/>
    <property type="molecule type" value="Genomic_DNA"/>
</dbReference>
<organism evidence="1 2">
    <name type="scientific">Dallia pectoralis</name>
    <name type="common">Alaska blackfish</name>
    <dbReference type="NCBI Taxonomy" id="75939"/>
    <lineage>
        <taxon>Eukaryota</taxon>
        <taxon>Metazoa</taxon>
        <taxon>Chordata</taxon>
        <taxon>Craniata</taxon>
        <taxon>Vertebrata</taxon>
        <taxon>Euteleostomi</taxon>
        <taxon>Actinopterygii</taxon>
        <taxon>Neopterygii</taxon>
        <taxon>Teleostei</taxon>
        <taxon>Protacanthopterygii</taxon>
        <taxon>Esociformes</taxon>
        <taxon>Umbridae</taxon>
        <taxon>Dallia</taxon>
    </lineage>
</organism>
<proteinExistence type="predicted"/>
<reference evidence="1" key="1">
    <citation type="submission" date="2021-05" db="EMBL/GenBank/DDBJ databases">
        <authorList>
            <person name="Pan Q."/>
            <person name="Jouanno E."/>
            <person name="Zahm M."/>
            <person name="Klopp C."/>
            <person name="Cabau C."/>
            <person name="Louis A."/>
            <person name="Berthelot C."/>
            <person name="Parey E."/>
            <person name="Roest Crollius H."/>
            <person name="Montfort J."/>
            <person name="Robinson-Rechavi M."/>
            <person name="Bouchez O."/>
            <person name="Lampietro C."/>
            <person name="Lopez Roques C."/>
            <person name="Donnadieu C."/>
            <person name="Postlethwait J."/>
            <person name="Bobe J."/>
            <person name="Dillon D."/>
            <person name="Chandos A."/>
            <person name="von Hippel F."/>
            <person name="Guiguen Y."/>
        </authorList>
    </citation>
    <scope>NUCLEOTIDE SEQUENCE</scope>
    <source>
        <strain evidence="1">YG-Jan2019</strain>
    </source>
</reference>
<comment type="caution">
    <text evidence="1">The sequence shown here is derived from an EMBL/GenBank/DDBJ whole genome shotgun (WGS) entry which is preliminary data.</text>
</comment>
<dbReference type="Proteomes" id="UP001157502">
    <property type="component" value="Chromosome 5"/>
</dbReference>
<evidence type="ECO:0000313" key="2">
    <source>
        <dbReference type="Proteomes" id="UP001157502"/>
    </source>
</evidence>
<gene>
    <name evidence="1" type="ORF">DPEC_G00061110</name>
</gene>
<keyword evidence="2" id="KW-1185">Reference proteome</keyword>
<sequence length="105" mass="12078">MTIGLVFLCLFCMAAWMSGVYATHGPVHRCCQLLSNKKIDYKIVTGYAVQTTRLCNVKAILLHAEKNNKKRVFCVEPELPWLEVKLSIVSHKYKYHFLYILESGL</sequence>
<evidence type="ECO:0000313" key="1">
    <source>
        <dbReference type="EMBL" id="KAJ8011714.1"/>
    </source>
</evidence>
<name>A0ACC2H6T9_DALPE</name>
<protein>
    <submittedName>
        <fullName evidence="1">Uncharacterized protein</fullName>
    </submittedName>
</protein>
<accession>A0ACC2H6T9</accession>